<dbReference type="Pfam" id="PF02515">
    <property type="entry name" value="CoA_transf_3"/>
    <property type="match status" value="1"/>
</dbReference>
<gene>
    <name evidence="2" type="ORF">GCM10023346_11780</name>
</gene>
<evidence type="ECO:0000256" key="1">
    <source>
        <dbReference type="SAM" id="MobiDB-lite"/>
    </source>
</evidence>
<dbReference type="Gene3D" id="3.30.1540.10">
    <property type="entry name" value="formyl-coa transferase, domain 3"/>
    <property type="match status" value="1"/>
</dbReference>
<feature type="region of interest" description="Disordered" evidence="1">
    <location>
        <begin position="75"/>
        <end position="104"/>
    </location>
</feature>
<dbReference type="RefSeq" id="WP_425550485.1">
    <property type="nucleotide sequence ID" value="NZ_BAABKK010000007.1"/>
</dbReference>
<dbReference type="Proteomes" id="UP001500200">
    <property type="component" value="Unassembled WGS sequence"/>
</dbReference>
<dbReference type="SUPFAM" id="SSF89796">
    <property type="entry name" value="CoA-transferase family III (CaiB/BaiF)"/>
    <property type="match status" value="1"/>
</dbReference>
<protein>
    <submittedName>
        <fullName evidence="2">Uncharacterized protein</fullName>
    </submittedName>
</protein>
<dbReference type="Gene3D" id="3.40.50.10540">
    <property type="entry name" value="Crotonobetainyl-coa:carnitine coa-transferase, domain 1"/>
    <property type="match status" value="1"/>
</dbReference>
<dbReference type="EMBL" id="BAABKK010000007">
    <property type="protein sequence ID" value="GAA5191652.1"/>
    <property type="molecule type" value="Genomic_DNA"/>
</dbReference>
<evidence type="ECO:0000313" key="3">
    <source>
        <dbReference type="Proteomes" id="UP001500200"/>
    </source>
</evidence>
<organism evidence="2 3">
    <name type="scientific">Arthrobacter gyeryongensis</name>
    <dbReference type="NCBI Taxonomy" id="1650592"/>
    <lineage>
        <taxon>Bacteria</taxon>
        <taxon>Bacillati</taxon>
        <taxon>Actinomycetota</taxon>
        <taxon>Actinomycetes</taxon>
        <taxon>Micrococcales</taxon>
        <taxon>Micrococcaceae</taxon>
        <taxon>Arthrobacter</taxon>
    </lineage>
</organism>
<accession>A0ABP9S5K4</accession>
<dbReference type="InterPro" id="IPR023606">
    <property type="entry name" value="CoA-Trfase_III_dom_1_sf"/>
</dbReference>
<dbReference type="InterPro" id="IPR044855">
    <property type="entry name" value="CoA-Trfase_III_dom3_sf"/>
</dbReference>
<evidence type="ECO:0000313" key="2">
    <source>
        <dbReference type="EMBL" id="GAA5191652.1"/>
    </source>
</evidence>
<proteinExistence type="predicted"/>
<name>A0ABP9S5K4_9MICC</name>
<sequence length="104" mass="11265">MPEQARFLTNERSVASREELRIAIEAALHADTAANWQRKFLVAGVPARRVNSISEAFELAESLGLEPSIVVTDPATGRKSRQLANPIRLSAAAPSHRQVPPALA</sequence>
<reference evidence="3" key="1">
    <citation type="journal article" date="2019" name="Int. J. Syst. Evol. Microbiol.">
        <title>The Global Catalogue of Microorganisms (GCM) 10K type strain sequencing project: providing services to taxonomists for standard genome sequencing and annotation.</title>
        <authorList>
            <consortium name="The Broad Institute Genomics Platform"/>
            <consortium name="The Broad Institute Genome Sequencing Center for Infectious Disease"/>
            <person name="Wu L."/>
            <person name="Ma J."/>
        </authorList>
    </citation>
    <scope>NUCLEOTIDE SEQUENCE [LARGE SCALE GENOMIC DNA]</scope>
    <source>
        <strain evidence="3">JCM 18514</strain>
    </source>
</reference>
<keyword evidence="3" id="KW-1185">Reference proteome</keyword>
<dbReference type="InterPro" id="IPR003673">
    <property type="entry name" value="CoA-Trfase_fam_III"/>
</dbReference>
<comment type="caution">
    <text evidence="2">The sequence shown here is derived from an EMBL/GenBank/DDBJ whole genome shotgun (WGS) entry which is preliminary data.</text>
</comment>